<dbReference type="InterPro" id="IPR020843">
    <property type="entry name" value="ER"/>
</dbReference>
<dbReference type="InterPro" id="IPR013154">
    <property type="entry name" value="ADH-like_N"/>
</dbReference>
<dbReference type="InterPro" id="IPR036291">
    <property type="entry name" value="NAD(P)-bd_dom_sf"/>
</dbReference>
<organism evidence="4 5">
    <name type="scientific">Phytoactinopolyspora halophila</name>
    <dbReference type="NCBI Taxonomy" id="1981511"/>
    <lineage>
        <taxon>Bacteria</taxon>
        <taxon>Bacillati</taxon>
        <taxon>Actinomycetota</taxon>
        <taxon>Actinomycetes</taxon>
        <taxon>Jiangellales</taxon>
        <taxon>Jiangellaceae</taxon>
        <taxon>Phytoactinopolyspora</taxon>
    </lineage>
</organism>
<dbReference type="SUPFAM" id="SSF50129">
    <property type="entry name" value="GroES-like"/>
    <property type="match status" value="1"/>
</dbReference>
<dbReference type="SUPFAM" id="SSF51735">
    <property type="entry name" value="NAD(P)-binding Rossmann-fold domains"/>
    <property type="match status" value="1"/>
</dbReference>
<evidence type="ECO:0000313" key="4">
    <source>
        <dbReference type="EMBL" id="RAW17538.1"/>
    </source>
</evidence>
<reference evidence="4 5" key="1">
    <citation type="submission" date="2018-06" db="EMBL/GenBank/DDBJ databases">
        <title>Phytoactinopolyspora halophila sp. nov., a novel halophilic actinomycete isolated from a saline soil in China.</title>
        <authorList>
            <person name="Tang S.-K."/>
        </authorList>
    </citation>
    <scope>NUCLEOTIDE SEQUENCE [LARGE SCALE GENOMIC DNA]</scope>
    <source>
        <strain evidence="4 5">YIM 96934</strain>
    </source>
</reference>
<dbReference type="EMBL" id="QMIG01000003">
    <property type="protein sequence ID" value="RAW17538.1"/>
    <property type="molecule type" value="Genomic_DNA"/>
</dbReference>
<sequence>MKAVVFDRHGTPDELHLADMERPHPGPGEVRVRVRAAGIQPFDVGVRGGSLPFPVTFPQQLGNEFSGVVDRVGDDAGEWAAGDEVLGWAFMRSLAEYVVTGADSIVSKPPDMPWDVAGGLSSSGATAYTALRVLDIRPRDTLLVHAAAGGTGTIATQLARAWGASVIGTASEANHAYLAQLGATPVSYGDGLVERVRAVAPDGVDAALDAVGGQALHDSVDLVRDKNRIATLVDHELADELGVVGVRAQRVPEQLGDLVSLYQRGALRMPIRERFPLAAIADAHRLVETGHGRGKVVVTLDD</sequence>
<dbReference type="Pfam" id="PF13602">
    <property type="entry name" value="ADH_zinc_N_2"/>
    <property type="match status" value="1"/>
</dbReference>
<dbReference type="Pfam" id="PF08240">
    <property type="entry name" value="ADH_N"/>
    <property type="match status" value="1"/>
</dbReference>
<dbReference type="GO" id="GO:0070402">
    <property type="term" value="F:NADPH binding"/>
    <property type="evidence" value="ECO:0007669"/>
    <property type="project" value="TreeGrafter"/>
</dbReference>
<dbReference type="CDD" id="cd05289">
    <property type="entry name" value="MDR_like_2"/>
    <property type="match status" value="1"/>
</dbReference>
<dbReference type="PANTHER" id="PTHR48106">
    <property type="entry name" value="QUINONE OXIDOREDUCTASE PIG3-RELATED"/>
    <property type="match status" value="1"/>
</dbReference>
<dbReference type="Gene3D" id="3.90.180.10">
    <property type="entry name" value="Medium-chain alcohol dehydrogenases, catalytic domain"/>
    <property type="match status" value="1"/>
</dbReference>
<evidence type="ECO:0000256" key="2">
    <source>
        <dbReference type="ARBA" id="ARBA00023002"/>
    </source>
</evidence>
<name>A0A329R3I6_9ACTN</name>
<dbReference type="OrthoDB" id="3727682at2"/>
<proteinExistence type="predicted"/>
<keyword evidence="2" id="KW-0560">Oxidoreductase</keyword>
<dbReference type="SMART" id="SM00829">
    <property type="entry name" value="PKS_ER"/>
    <property type="match status" value="1"/>
</dbReference>
<gene>
    <name evidence="4" type="ORF">DPM12_05965</name>
</gene>
<dbReference type="GO" id="GO:0016651">
    <property type="term" value="F:oxidoreductase activity, acting on NAD(P)H"/>
    <property type="evidence" value="ECO:0007669"/>
    <property type="project" value="TreeGrafter"/>
</dbReference>
<dbReference type="AlphaFoldDB" id="A0A329R3I6"/>
<comment type="caution">
    <text evidence="4">The sequence shown here is derived from an EMBL/GenBank/DDBJ whole genome shotgun (WGS) entry which is preliminary data.</text>
</comment>
<dbReference type="RefSeq" id="WP_112257357.1">
    <property type="nucleotide sequence ID" value="NZ_QMIG01000003.1"/>
</dbReference>
<evidence type="ECO:0000259" key="3">
    <source>
        <dbReference type="SMART" id="SM00829"/>
    </source>
</evidence>
<keyword evidence="5" id="KW-1185">Reference proteome</keyword>
<protein>
    <submittedName>
        <fullName evidence="4">NADP-dependent oxidoreductase</fullName>
    </submittedName>
</protein>
<keyword evidence="1" id="KW-0521">NADP</keyword>
<evidence type="ECO:0000256" key="1">
    <source>
        <dbReference type="ARBA" id="ARBA00022857"/>
    </source>
</evidence>
<evidence type="ECO:0000313" key="5">
    <source>
        <dbReference type="Proteomes" id="UP000250462"/>
    </source>
</evidence>
<accession>A0A329R3I6</accession>
<feature type="domain" description="Enoyl reductase (ER)" evidence="3">
    <location>
        <begin position="10"/>
        <end position="298"/>
    </location>
</feature>
<dbReference type="Gene3D" id="3.40.50.720">
    <property type="entry name" value="NAD(P)-binding Rossmann-like Domain"/>
    <property type="match status" value="1"/>
</dbReference>
<dbReference type="Proteomes" id="UP000250462">
    <property type="component" value="Unassembled WGS sequence"/>
</dbReference>
<dbReference type="PANTHER" id="PTHR48106:SF18">
    <property type="entry name" value="QUINONE OXIDOREDUCTASE PIG3"/>
    <property type="match status" value="1"/>
</dbReference>
<dbReference type="InterPro" id="IPR011032">
    <property type="entry name" value="GroES-like_sf"/>
</dbReference>